<dbReference type="RefSeq" id="WP_272163152.1">
    <property type="nucleotide sequence ID" value="NZ_CP116507.1"/>
</dbReference>
<evidence type="ECO:0000313" key="2">
    <source>
        <dbReference type="EMBL" id="WCG22216.1"/>
    </source>
</evidence>
<proteinExistence type="predicted"/>
<evidence type="ECO:0000256" key="1">
    <source>
        <dbReference type="SAM" id="Phobius"/>
    </source>
</evidence>
<dbReference type="EMBL" id="CP116507">
    <property type="protein sequence ID" value="WCG22216.1"/>
    <property type="molecule type" value="Genomic_DNA"/>
</dbReference>
<keyword evidence="1" id="KW-0812">Transmembrane</keyword>
<feature type="transmembrane region" description="Helical" evidence="1">
    <location>
        <begin position="170"/>
        <end position="200"/>
    </location>
</feature>
<dbReference type="AlphaFoldDB" id="A0AAE9XEF5"/>
<feature type="transmembrane region" description="Helical" evidence="1">
    <location>
        <begin position="31"/>
        <end position="50"/>
    </location>
</feature>
<reference evidence="2" key="1">
    <citation type="submission" date="2023-01" db="EMBL/GenBank/DDBJ databases">
        <title>Oxazolidinone resistance genes in florfenicol resistant enterococci from beef cattle and veal calves at slaughter.</title>
        <authorList>
            <person name="Biggel M."/>
        </authorList>
    </citation>
    <scope>NUCLEOTIDE SEQUENCE</scope>
    <source>
        <strain evidence="2">K204-1</strain>
    </source>
</reference>
<dbReference type="Proteomes" id="UP001179600">
    <property type="component" value="Chromosome"/>
</dbReference>
<feature type="transmembrane region" description="Helical" evidence="1">
    <location>
        <begin position="212"/>
        <end position="236"/>
    </location>
</feature>
<organism evidence="2 3">
    <name type="scientific">Vagococcus lutrae</name>
    <dbReference type="NCBI Taxonomy" id="81947"/>
    <lineage>
        <taxon>Bacteria</taxon>
        <taxon>Bacillati</taxon>
        <taxon>Bacillota</taxon>
        <taxon>Bacilli</taxon>
        <taxon>Lactobacillales</taxon>
        <taxon>Enterococcaceae</taxon>
        <taxon>Vagococcus</taxon>
    </lineage>
</organism>
<evidence type="ECO:0000313" key="3">
    <source>
        <dbReference type="Proteomes" id="UP001179600"/>
    </source>
</evidence>
<keyword evidence="1" id="KW-1133">Transmembrane helix</keyword>
<accession>A0AAE9XEF5</accession>
<sequence length="267" mass="31091">MKSSLPFPNNYFYAMMTPKRIFFNRNQFKKWQLLVIFIFLTMALLIPVSVNLMNHLTFSLEDIMPQTFKYLDDEVLLQLKDYPVEHGEMMNSNRHYLNSEQSVGVNLTEKQFEAVDSGVNFKINKMLLKDKSGYEFSVNYTKDFQPQFFNSKKELHEAISEQWLKQNQSFVFFTLFLMNASVIFISMLFLVIGGAFFLYLGKTFQLSSVRSYQESLTIILLSLGFGTLLATIVGLLYFDMTIVLSIQSLGLIIMLLMIFLKTKFQDI</sequence>
<name>A0AAE9XEF5_9ENTE</name>
<protein>
    <submittedName>
        <fullName evidence="2">DUF1189 domain-containing protein</fullName>
    </submittedName>
</protein>
<keyword evidence="1" id="KW-0472">Membrane</keyword>
<feature type="transmembrane region" description="Helical" evidence="1">
    <location>
        <begin position="242"/>
        <end position="260"/>
    </location>
</feature>
<gene>
    <name evidence="2" type="ORF">PML95_07380</name>
</gene>